<dbReference type="PANTHER" id="PTHR11240">
    <property type="entry name" value="RIBONUCLEASE T2"/>
    <property type="match status" value="1"/>
</dbReference>
<proteinExistence type="inferred from homology"/>
<dbReference type="InterPro" id="IPR018188">
    <property type="entry name" value="RNase_T2_His_AS_1"/>
</dbReference>
<dbReference type="EC" id="4.6.1.19" evidence="4"/>
<dbReference type="GO" id="GO:0003723">
    <property type="term" value="F:RNA binding"/>
    <property type="evidence" value="ECO:0007669"/>
    <property type="project" value="InterPro"/>
</dbReference>
<dbReference type="InterPro" id="IPR001568">
    <property type="entry name" value="RNase_T2-like"/>
</dbReference>
<evidence type="ECO:0000256" key="2">
    <source>
        <dbReference type="RuleBase" id="RU004328"/>
    </source>
</evidence>
<dbReference type="SUPFAM" id="SSF55895">
    <property type="entry name" value="Ribonuclease Rh-like"/>
    <property type="match status" value="1"/>
</dbReference>
<dbReference type="Proteomes" id="UP000530564">
    <property type="component" value="Unassembled WGS sequence"/>
</dbReference>
<dbReference type="AlphaFoldDB" id="A0A840A0Z1"/>
<reference evidence="4 5" key="1">
    <citation type="submission" date="2020-08" db="EMBL/GenBank/DDBJ databases">
        <title>Genomic Encyclopedia of Type Strains, Phase IV (KMG-IV): sequencing the most valuable type-strain genomes for metagenomic binning, comparative biology and taxonomic classification.</title>
        <authorList>
            <person name="Goeker M."/>
        </authorList>
    </citation>
    <scope>NUCLEOTIDE SEQUENCE [LARGE SCALE GENOMIC DNA]</scope>
    <source>
        <strain evidence="4 5">DSM 21793</strain>
    </source>
</reference>
<dbReference type="Pfam" id="PF00445">
    <property type="entry name" value="Ribonuclease_T2"/>
    <property type="match status" value="1"/>
</dbReference>
<feature type="chain" id="PRO_5032557517" evidence="3">
    <location>
        <begin position="22"/>
        <end position="233"/>
    </location>
</feature>
<gene>
    <name evidence="4" type="ORF">GGQ61_002682</name>
</gene>
<keyword evidence="3" id="KW-0732">Signal</keyword>
<name>A0A840A0Z1_9CAUL</name>
<evidence type="ECO:0000313" key="5">
    <source>
        <dbReference type="Proteomes" id="UP000530564"/>
    </source>
</evidence>
<dbReference type="CDD" id="cd01062">
    <property type="entry name" value="RNase_T2_prok"/>
    <property type="match status" value="1"/>
</dbReference>
<dbReference type="InterPro" id="IPR036430">
    <property type="entry name" value="RNase_T2-like_sf"/>
</dbReference>
<keyword evidence="4" id="KW-0456">Lyase</keyword>
<organism evidence="4 5">
    <name type="scientific">Phenylobacterium haematophilum</name>
    <dbReference type="NCBI Taxonomy" id="98513"/>
    <lineage>
        <taxon>Bacteria</taxon>
        <taxon>Pseudomonadati</taxon>
        <taxon>Pseudomonadota</taxon>
        <taxon>Alphaproteobacteria</taxon>
        <taxon>Caulobacterales</taxon>
        <taxon>Caulobacteraceae</taxon>
        <taxon>Phenylobacterium</taxon>
    </lineage>
</organism>
<dbReference type="RefSeq" id="WP_183773505.1">
    <property type="nucleotide sequence ID" value="NZ_JACIDK010000003.1"/>
</dbReference>
<keyword evidence="5" id="KW-1185">Reference proteome</keyword>
<dbReference type="EMBL" id="JACIDK010000003">
    <property type="protein sequence ID" value="MBB3891954.1"/>
    <property type="molecule type" value="Genomic_DNA"/>
</dbReference>
<dbReference type="Gene3D" id="3.90.730.10">
    <property type="entry name" value="Ribonuclease T2-like"/>
    <property type="match status" value="1"/>
</dbReference>
<accession>A0A840A0Z1</accession>
<comment type="caution">
    <text evidence="4">The sequence shown here is derived from an EMBL/GenBank/DDBJ whole genome shotgun (WGS) entry which is preliminary data.</text>
</comment>
<dbReference type="PROSITE" id="PS00530">
    <property type="entry name" value="RNASE_T2_1"/>
    <property type="match status" value="1"/>
</dbReference>
<dbReference type="PANTHER" id="PTHR11240:SF22">
    <property type="entry name" value="RIBONUCLEASE T2"/>
    <property type="match status" value="1"/>
</dbReference>
<evidence type="ECO:0000256" key="1">
    <source>
        <dbReference type="ARBA" id="ARBA00007469"/>
    </source>
</evidence>
<sequence>MRGRLLLVLLAAWSAAGVAVSAPLRACTPPAHVSPAPAKKPPDREVVRDTAVASYMLALSWSPEWCRTRGGSAEARFQCRQNHMGFVVHGLWPNGPGKRHPRYCAPAPAINAATVRKNYCMTPSADLLQHEWAAHGTCGWKTPEAYFDRARALWNAIDAPSLSFPAGKEVTAGDVRDAFLARNRALRRNALYVKVADGNRLQEVRICHDLRFRPAACRGGLGAPDHARIRIQH</sequence>
<dbReference type="GO" id="GO:0033897">
    <property type="term" value="F:ribonuclease T2 activity"/>
    <property type="evidence" value="ECO:0007669"/>
    <property type="project" value="UniProtKB-EC"/>
</dbReference>
<evidence type="ECO:0000256" key="3">
    <source>
        <dbReference type="SAM" id="SignalP"/>
    </source>
</evidence>
<protein>
    <submittedName>
        <fullName evidence="4">Ribonuclease T2</fullName>
        <ecNumber evidence="4">4.6.1.19</ecNumber>
    </submittedName>
</protein>
<feature type="signal peptide" evidence="3">
    <location>
        <begin position="1"/>
        <end position="21"/>
    </location>
</feature>
<dbReference type="GO" id="GO:0006401">
    <property type="term" value="P:RNA catabolic process"/>
    <property type="evidence" value="ECO:0007669"/>
    <property type="project" value="TreeGrafter"/>
</dbReference>
<evidence type="ECO:0000313" key="4">
    <source>
        <dbReference type="EMBL" id="MBB3891954.1"/>
    </source>
</evidence>
<dbReference type="InterPro" id="IPR039378">
    <property type="entry name" value="RNase_T2_prok"/>
</dbReference>
<comment type="similarity">
    <text evidence="1 2">Belongs to the RNase T2 family.</text>
</comment>